<keyword evidence="1" id="KW-0805">Transcription regulation</keyword>
<name>A0A4S3KAZ4_9GAMM</name>
<dbReference type="Gene3D" id="1.10.10.60">
    <property type="entry name" value="Homeodomain-like"/>
    <property type="match status" value="1"/>
</dbReference>
<accession>A0A4S3KAZ4</accession>
<dbReference type="PANTHER" id="PTHR47506">
    <property type="entry name" value="TRANSCRIPTIONAL REGULATORY PROTEIN"/>
    <property type="match status" value="1"/>
</dbReference>
<dbReference type="Gene3D" id="1.10.357.10">
    <property type="entry name" value="Tetracycline Repressor, domain 2"/>
    <property type="match status" value="1"/>
</dbReference>
<dbReference type="InterPro" id="IPR009057">
    <property type="entry name" value="Homeodomain-like_sf"/>
</dbReference>
<keyword evidence="3" id="KW-0804">Transcription</keyword>
<organism evidence="6 7">
    <name type="scientific">Panacagrimonas perspica</name>
    <dbReference type="NCBI Taxonomy" id="381431"/>
    <lineage>
        <taxon>Bacteria</taxon>
        <taxon>Pseudomonadati</taxon>
        <taxon>Pseudomonadota</taxon>
        <taxon>Gammaproteobacteria</taxon>
        <taxon>Nevskiales</taxon>
        <taxon>Nevskiaceae</taxon>
        <taxon>Panacagrimonas</taxon>
    </lineage>
</organism>
<comment type="caution">
    <text evidence="6">The sequence shown here is derived from an EMBL/GenBank/DDBJ whole genome shotgun (WGS) entry which is preliminary data.</text>
</comment>
<dbReference type="AlphaFoldDB" id="A0A4S3KAZ4"/>
<dbReference type="Proteomes" id="UP000295341">
    <property type="component" value="Unassembled WGS sequence"/>
</dbReference>
<dbReference type="PROSITE" id="PS50977">
    <property type="entry name" value="HTH_TETR_2"/>
    <property type="match status" value="1"/>
</dbReference>
<evidence type="ECO:0000313" key="7">
    <source>
        <dbReference type="Proteomes" id="UP000295341"/>
    </source>
</evidence>
<keyword evidence="2 4" id="KW-0238">DNA-binding</keyword>
<feature type="domain" description="HTH tetR-type" evidence="5">
    <location>
        <begin position="6"/>
        <end position="66"/>
    </location>
</feature>
<proteinExistence type="predicted"/>
<dbReference type="Pfam" id="PF16925">
    <property type="entry name" value="TetR_C_13"/>
    <property type="match status" value="1"/>
</dbReference>
<evidence type="ECO:0000313" key="6">
    <source>
        <dbReference type="EMBL" id="TDU32646.1"/>
    </source>
</evidence>
<dbReference type="InterPro" id="IPR036271">
    <property type="entry name" value="Tet_transcr_reg_TetR-rel_C_sf"/>
</dbReference>
<dbReference type="Pfam" id="PF00440">
    <property type="entry name" value="TetR_N"/>
    <property type="match status" value="1"/>
</dbReference>
<dbReference type="InterPro" id="IPR001647">
    <property type="entry name" value="HTH_TetR"/>
</dbReference>
<dbReference type="SUPFAM" id="SSF48498">
    <property type="entry name" value="Tetracyclin repressor-like, C-terminal domain"/>
    <property type="match status" value="1"/>
</dbReference>
<evidence type="ECO:0000256" key="2">
    <source>
        <dbReference type="ARBA" id="ARBA00023125"/>
    </source>
</evidence>
<feature type="DNA-binding region" description="H-T-H motif" evidence="4">
    <location>
        <begin position="29"/>
        <end position="48"/>
    </location>
</feature>
<evidence type="ECO:0000256" key="1">
    <source>
        <dbReference type="ARBA" id="ARBA00023015"/>
    </source>
</evidence>
<keyword evidence="7" id="KW-1185">Reference proteome</keyword>
<evidence type="ECO:0000256" key="4">
    <source>
        <dbReference type="PROSITE-ProRule" id="PRU00335"/>
    </source>
</evidence>
<gene>
    <name evidence="6" type="ORF">DFR24_2046</name>
</gene>
<dbReference type="SUPFAM" id="SSF46689">
    <property type="entry name" value="Homeodomain-like"/>
    <property type="match status" value="1"/>
</dbReference>
<dbReference type="GO" id="GO:0003677">
    <property type="term" value="F:DNA binding"/>
    <property type="evidence" value="ECO:0007669"/>
    <property type="project" value="UniProtKB-UniRule"/>
</dbReference>
<evidence type="ECO:0000256" key="3">
    <source>
        <dbReference type="ARBA" id="ARBA00023163"/>
    </source>
</evidence>
<reference evidence="6 7" key="1">
    <citation type="submission" date="2019-03" db="EMBL/GenBank/DDBJ databases">
        <title>Genomic Encyclopedia of Type Strains, Phase IV (KMG-IV): sequencing the most valuable type-strain genomes for metagenomic binning, comparative biology and taxonomic classification.</title>
        <authorList>
            <person name="Goeker M."/>
        </authorList>
    </citation>
    <scope>NUCLEOTIDE SEQUENCE [LARGE SCALE GENOMIC DNA]</scope>
    <source>
        <strain evidence="6 7">DSM 26377</strain>
    </source>
</reference>
<dbReference type="PANTHER" id="PTHR47506:SF1">
    <property type="entry name" value="HTH-TYPE TRANSCRIPTIONAL REGULATOR YJDC"/>
    <property type="match status" value="1"/>
</dbReference>
<evidence type="ECO:0000259" key="5">
    <source>
        <dbReference type="PROSITE" id="PS50977"/>
    </source>
</evidence>
<sequence>MARPRQFDEHVALEAAMNRFWERGYERTTVRDLSDQMGVTLSSFFNTFGDKRSVFERALQLYVLEVVGPLTAHFEEDAAPLTILERFFADLIGKSLEDPDNKGCLVANSIVDLAPHDAVFREAVLQIMGRFEKSFEKLIRRGQREGTVNASLSPKEVASLLLALMVSLRVLVRARPERALLEGAIRPVFMLLAMPTCGAKSSKRRQKTSSEN</sequence>
<protein>
    <submittedName>
        <fullName evidence="6">TetR family transcriptional regulator</fullName>
    </submittedName>
</protein>
<dbReference type="EMBL" id="SOBT01000008">
    <property type="protein sequence ID" value="TDU32646.1"/>
    <property type="molecule type" value="Genomic_DNA"/>
</dbReference>
<dbReference type="InterPro" id="IPR011075">
    <property type="entry name" value="TetR_C"/>
</dbReference>